<proteinExistence type="predicted"/>
<accession>A0AAD9DFG5</accession>
<feature type="DNA-binding region" description="HMG box" evidence="1">
    <location>
        <begin position="135"/>
        <end position="228"/>
    </location>
</feature>
<feature type="region of interest" description="Disordered" evidence="2">
    <location>
        <begin position="233"/>
        <end position="261"/>
    </location>
</feature>
<feature type="domain" description="HMG box" evidence="3">
    <location>
        <begin position="135"/>
        <end position="228"/>
    </location>
</feature>
<dbReference type="InterPro" id="IPR036910">
    <property type="entry name" value="HMG_box_dom_sf"/>
</dbReference>
<evidence type="ECO:0000256" key="1">
    <source>
        <dbReference type="PROSITE-ProRule" id="PRU00267"/>
    </source>
</evidence>
<feature type="region of interest" description="Disordered" evidence="2">
    <location>
        <begin position="56"/>
        <end position="77"/>
    </location>
</feature>
<dbReference type="InterPro" id="IPR009071">
    <property type="entry name" value="HMG_box_dom"/>
</dbReference>
<dbReference type="PROSITE" id="PS50118">
    <property type="entry name" value="HMG_BOX_2"/>
    <property type="match status" value="1"/>
</dbReference>
<evidence type="ECO:0000313" key="4">
    <source>
        <dbReference type="EMBL" id="KAK1744224.1"/>
    </source>
</evidence>
<organism evidence="4 5">
    <name type="scientific">Skeletonema marinoi</name>
    <dbReference type="NCBI Taxonomy" id="267567"/>
    <lineage>
        <taxon>Eukaryota</taxon>
        <taxon>Sar</taxon>
        <taxon>Stramenopiles</taxon>
        <taxon>Ochrophyta</taxon>
        <taxon>Bacillariophyta</taxon>
        <taxon>Coscinodiscophyceae</taxon>
        <taxon>Thalassiosirophycidae</taxon>
        <taxon>Thalassiosirales</taxon>
        <taxon>Skeletonemataceae</taxon>
        <taxon>Skeletonema</taxon>
        <taxon>Skeletonema marinoi-dohrnii complex</taxon>
    </lineage>
</organism>
<sequence length="515" mass="58348">MFNTDQMTMTSWMNNNFIPSNSVCQRQVTPAVGGIGQYYPQNELVIDYACKSSSSIDGSATQSSSSHQPPPRPQRPFTEYNVFFRLERELLLQGESDTSDGLEKRSKAEQKILSSGKEIESSDLAAHRPRQYRHLIMPTDWFIVGSKNKSASTKLYLGDSPPNIMSSEAALVGKQKETRAKFTFLELTKLISSRWREVCKNDPVTKEFCNKIASKEAARYKAELEEYRHKYGAEAAKGKKRKPRKSLLPKPQKKTKQVKEEEEGGEICMLNNFVPVEGNLKEEARPSPVSVLEDGAPDIIVKMYARQQELQAQLEQRQRRLASLPLSSSFTVNTFQGIPKDFSQAQTFKGAIITPNPPSADRYAQGRQILQNGYESPQRLGGMRRSTGQSFVRQNSAFDSKYDFLNSADGAIDDDKVEEYLRDFECKVFQQMFKNSTYEDLSTSGFGKYIDRNLYLTKFHRRCIEKSRRSPSEVSQFDLANVTSNATTTAAPTLKKLRSLQSNDWALFTKHVEIG</sequence>
<dbReference type="GO" id="GO:0005634">
    <property type="term" value="C:nucleus"/>
    <property type="evidence" value="ECO:0007669"/>
    <property type="project" value="UniProtKB-UniRule"/>
</dbReference>
<gene>
    <name evidence="4" type="ORF">QTG54_004757</name>
</gene>
<dbReference type="AlphaFoldDB" id="A0AAD9DFG5"/>
<dbReference type="GO" id="GO:0003677">
    <property type="term" value="F:DNA binding"/>
    <property type="evidence" value="ECO:0007669"/>
    <property type="project" value="UniProtKB-UniRule"/>
</dbReference>
<evidence type="ECO:0000259" key="3">
    <source>
        <dbReference type="PROSITE" id="PS50118"/>
    </source>
</evidence>
<dbReference type="EMBL" id="JATAAI010000007">
    <property type="protein sequence ID" value="KAK1744224.1"/>
    <property type="molecule type" value="Genomic_DNA"/>
</dbReference>
<dbReference type="Gene3D" id="1.10.30.10">
    <property type="entry name" value="High mobility group box domain"/>
    <property type="match status" value="1"/>
</dbReference>
<evidence type="ECO:0000256" key="2">
    <source>
        <dbReference type="SAM" id="MobiDB-lite"/>
    </source>
</evidence>
<comment type="caution">
    <text evidence="4">The sequence shown here is derived from an EMBL/GenBank/DDBJ whole genome shotgun (WGS) entry which is preliminary data.</text>
</comment>
<keyword evidence="1" id="KW-0238">DNA-binding</keyword>
<evidence type="ECO:0000313" key="5">
    <source>
        <dbReference type="Proteomes" id="UP001224775"/>
    </source>
</evidence>
<feature type="compositionally biased region" description="Basic residues" evidence="2">
    <location>
        <begin position="238"/>
        <end position="256"/>
    </location>
</feature>
<protein>
    <recommendedName>
        <fullName evidence="3">HMG box domain-containing protein</fullName>
    </recommendedName>
</protein>
<keyword evidence="5" id="KW-1185">Reference proteome</keyword>
<dbReference type="Proteomes" id="UP001224775">
    <property type="component" value="Unassembled WGS sequence"/>
</dbReference>
<name>A0AAD9DFG5_9STRA</name>
<reference evidence="4" key="1">
    <citation type="submission" date="2023-06" db="EMBL/GenBank/DDBJ databases">
        <title>Survivors Of The Sea: Transcriptome response of Skeletonema marinoi to long-term dormancy.</title>
        <authorList>
            <person name="Pinder M.I.M."/>
            <person name="Kourtchenko O."/>
            <person name="Robertson E.K."/>
            <person name="Larsson T."/>
            <person name="Maumus F."/>
            <person name="Osuna-Cruz C.M."/>
            <person name="Vancaester E."/>
            <person name="Stenow R."/>
            <person name="Vandepoele K."/>
            <person name="Ploug H."/>
            <person name="Bruchert V."/>
            <person name="Godhe A."/>
            <person name="Topel M."/>
        </authorList>
    </citation>
    <scope>NUCLEOTIDE SEQUENCE</scope>
    <source>
        <strain evidence="4">R05AC</strain>
    </source>
</reference>
<keyword evidence="1" id="KW-0539">Nucleus</keyword>